<dbReference type="GO" id="GO:0003677">
    <property type="term" value="F:DNA binding"/>
    <property type="evidence" value="ECO:0007669"/>
    <property type="project" value="InterPro"/>
</dbReference>
<dbReference type="AlphaFoldDB" id="A0A2S6IJ52"/>
<dbReference type="Proteomes" id="UP000239485">
    <property type="component" value="Unassembled WGS sequence"/>
</dbReference>
<dbReference type="InterPro" id="IPR010093">
    <property type="entry name" value="SinI_DNA-bd"/>
</dbReference>
<proteinExistence type="predicted"/>
<reference evidence="2 3" key="1">
    <citation type="submission" date="2018-02" db="EMBL/GenBank/DDBJ databases">
        <title>Genomic Encyclopedia of Archaeal and Bacterial Type Strains, Phase II (KMG-II): from individual species to whole genera.</title>
        <authorList>
            <person name="Goeker M."/>
        </authorList>
    </citation>
    <scope>NUCLEOTIDE SEQUENCE [LARGE SCALE GENOMIC DNA]</scope>
    <source>
        <strain evidence="2 3">DSM 22857</strain>
    </source>
</reference>
<keyword evidence="3" id="KW-1185">Reference proteome</keyword>
<dbReference type="NCBIfam" id="TIGR01764">
    <property type="entry name" value="excise"/>
    <property type="match status" value="1"/>
</dbReference>
<dbReference type="EMBL" id="PTJD01000008">
    <property type="protein sequence ID" value="PPK94221.1"/>
    <property type="molecule type" value="Genomic_DNA"/>
</dbReference>
<feature type="domain" description="Helix-turn-helix" evidence="1">
    <location>
        <begin position="31"/>
        <end position="78"/>
    </location>
</feature>
<gene>
    <name evidence="2" type="ORF">CLV92_108123</name>
</gene>
<name>A0A2S6IJ52_9ACTN</name>
<comment type="caution">
    <text evidence="2">The sequence shown here is derived from an EMBL/GenBank/DDBJ whole genome shotgun (WGS) entry which is preliminary data.</text>
</comment>
<organism evidence="2 3">
    <name type="scientific">Kineococcus xinjiangensis</name>
    <dbReference type="NCBI Taxonomy" id="512762"/>
    <lineage>
        <taxon>Bacteria</taxon>
        <taxon>Bacillati</taxon>
        <taxon>Actinomycetota</taxon>
        <taxon>Actinomycetes</taxon>
        <taxon>Kineosporiales</taxon>
        <taxon>Kineosporiaceae</taxon>
        <taxon>Kineococcus</taxon>
    </lineage>
</organism>
<evidence type="ECO:0000313" key="2">
    <source>
        <dbReference type="EMBL" id="PPK94221.1"/>
    </source>
</evidence>
<dbReference type="InterPro" id="IPR009061">
    <property type="entry name" value="DNA-bd_dom_put_sf"/>
</dbReference>
<dbReference type="InterPro" id="IPR041657">
    <property type="entry name" value="HTH_17"/>
</dbReference>
<accession>A0A2S6IJ52</accession>
<dbReference type="RefSeq" id="WP_211291092.1">
    <property type="nucleotide sequence ID" value="NZ_PTJD01000008.1"/>
</dbReference>
<sequence>MSAPHPNLALASVTRLSNYRATPVSVARATYTVAEVCGVLGLSRATVYALLRAGELPARRVGSRWIIARHRFDTWLNEAPEPASLRSTGTEVRW</sequence>
<dbReference type="SUPFAM" id="SSF46955">
    <property type="entry name" value="Putative DNA-binding domain"/>
    <property type="match status" value="1"/>
</dbReference>
<dbReference type="Pfam" id="PF12728">
    <property type="entry name" value="HTH_17"/>
    <property type="match status" value="1"/>
</dbReference>
<protein>
    <submittedName>
        <fullName evidence="2">Excisionase family DNA binding protein</fullName>
    </submittedName>
</protein>
<evidence type="ECO:0000313" key="3">
    <source>
        <dbReference type="Proteomes" id="UP000239485"/>
    </source>
</evidence>
<evidence type="ECO:0000259" key="1">
    <source>
        <dbReference type="Pfam" id="PF12728"/>
    </source>
</evidence>